<protein>
    <submittedName>
        <fullName evidence="2">Guanosine-5'-triphosphate,3'-diphosphate pyrophosphatase</fullName>
        <ecNumber evidence="2">3.6.1.40</ecNumber>
    </submittedName>
</protein>
<dbReference type="Pfam" id="PF02541">
    <property type="entry name" value="Ppx-GppA"/>
    <property type="match status" value="1"/>
</dbReference>
<gene>
    <name evidence="2" type="primary">gppA</name>
    <name evidence="3" type="ORF">IHBHHGIJ_03448</name>
    <name evidence="2" type="ORF">KFEGEMFD_01993</name>
</gene>
<evidence type="ECO:0000313" key="4">
    <source>
        <dbReference type="Proteomes" id="UP000435877"/>
    </source>
</evidence>
<reference evidence="4 5" key="1">
    <citation type="submission" date="2019-11" db="EMBL/GenBank/DDBJ databases">
        <authorList>
            <person name="Holert J."/>
        </authorList>
    </citation>
    <scope>NUCLEOTIDE SEQUENCE [LARGE SCALE GENOMIC DNA]</scope>
    <source>
        <strain evidence="2">BC3_2A</strain>
        <strain evidence="3">SB11_1A</strain>
    </source>
</reference>
<dbReference type="EMBL" id="CACSIK010000004">
    <property type="protein sequence ID" value="CAA0113636.1"/>
    <property type="molecule type" value="Genomic_DNA"/>
</dbReference>
<proteinExistence type="predicted"/>
<dbReference type="InterPro" id="IPR003695">
    <property type="entry name" value="Ppx_GppA_N"/>
</dbReference>
<organism evidence="2 5">
    <name type="scientific">Zhongshania aliphaticivorans</name>
    <dbReference type="NCBI Taxonomy" id="1470434"/>
    <lineage>
        <taxon>Bacteria</taxon>
        <taxon>Pseudomonadati</taxon>
        <taxon>Pseudomonadota</taxon>
        <taxon>Gammaproteobacteria</taxon>
        <taxon>Cellvibrionales</taxon>
        <taxon>Spongiibacteraceae</taxon>
        <taxon>Zhongshania</taxon>
    </lineage>
</organism>
<feature type="domain" description="Ppx/GppA phosphatase N-terminal" evidence="1">
    <location>
        <begin position="44"/>
        <end position="317"/>
    </location>
</feature>
<dbReference type="EMBL" id="CACSIM010000003">
    <property type="protein sequence ID" value="CAA0103284.1"/>
    <property type="molecule type" value="Genomic_DNA"/>
</dbReference>
<dbReference type="Proteomes" id="UP000439591">
    <property type="component" value="Unassembled WGS sequence"/>
</dbReference>
<name>A0A5S9PHM2_9GAMM</name>
<dbReference type="Proteomes" id="UP000435877">
    <property type="component" value="Unassembled WGS sequence"/>
</dbReference>
<keyword evidence="4" id="KW-1185">Reference proteome</keyword>
<dbReference type="PANTHER" id="PTHR30005">
    <property type="entry name" value="EXOPOLYPHOSPHATASE"/>
    <property type="match status" value="1"/>
</dbReference>
<dbReference type="Gene3D" id="3.30.420.150">
    <property type="entry name" value="Exopolyphosphatase. Domain 2"/>
    <property type="match status" value="1"/>
</dbReference>
<dbReference type="AlphaFoldDB" id="A0A5S9PHM2"/>
<dbReference type="Gene3D" id="3.30.420.40">
    <property type="match status" value="1"/>
</dbReference>
<keyword evidence="2" id="KW-0378">Hydrolase</keyword>
<sequence length="333" mass="35697">MKRVSDVNLSVGSYLAAIDMGSNSFHLLIAQVMPDGWRQEYAAEQKVQLAAGSDDGYLKEEAQARALACLRDYQNIIAQYSLTELQVVATASLRGVMNAEPFLTAVERLLGVRPNTISGPREAELVYLGVSSGLSSGGEAAMTPASIVVDIGGGSTELALSSGSELVHGLSVDVGCLRFLRYFPEGKLCRAHFSAAYKAALAMFTQALSDFPASFLEPSPRVIGCSGTLLAVEQVLLAQQKIVDGELRGIHITPLRALADNLSLFNTIDEVCYQGLSEDRRSIFASGVAIVLALFEALGIDSMDISTRGLREGIIESRCVTSRLRFQQGGQQQ</sequence>
<dbReference type="InterPro" id="IPR043129">
    <property type="entry name" value="ATPase_NBD"/>
</dbReference>
<dbReference type="InterPro" id="IPR050273">
    <property type="entry name" value="GppA/Ppx_hydrolase"/>
</dbReference>
<dbReference type="GO" id="GO:0008894">
    <property type="term" value="F:guanosine-5'-triphosphate,3'-diphosphate diphosphatase activity"/>
    <property type="evidence" value="ECO:0007669"/>
    <property type="project" value="UniProtKB-EC"/>
</dbReference>
<evidence type="ECO:0000313" key="2">
    <source>
        <dbReference type="EMBL" id="CAA0103284.1"/>
    </source>
</evidence>
<dbReference type="EC" id="3.6.1.40" evidence="2"/>
<evidence type="ECO:0000313" key="5">
    <source>
        <dbReference type="Proteomes" id="UP000439591"/>
    </source>
</evidence>
<evidence type="ECO:0000259" key="1">
    <source>
        <dbReference type="Pfam" id="PF02541"/>
    </source>
</evidence>
<dbReference type="SUPFAM" id="SSF53067">
    <property type="entry name" value="Actin-like ATPase domain"/>
    <property type="match status" value="2"/>
</dbReference>
<evidence type="ECO:0000313" key="3">
    <source>
        <dbReference type="EMBL" id="CAA0113636.1"/>
    </source>
</evidence>
<accession>A0A5S9PHM2</accession>
<dbReference type="PANTHER" id="PTHR30005:SF0">
    <property type="entry name" value="RETROGRADE REGULATION PROTEIN 2"/>
    <property type="match status" value="1"/>
</dbReference>